<keyword evidence="4" id="KW-1133">Transmembrane helix</keyword>
<keyword evidence="7" id="KW-1185">Reference proteome</keyword>
<sequence length="112" mass="12339">MTTQTVFEPFFIISYNVVYTSLPVLVLGVLEQDVCDTLSVRYPRIYWPGLGHRFFNPLSFASAALHGVATSLLVFFVPLGTYGSVCVCVCMHAGANKKMKIPARLMCTSKAL</sequence>
<reference evidence="6 7" key="1">
    <citation type="journal article" date="2023" name="Nucleic Acids Res.">
        <title>The hologenome of Daphnia magna reveals possible DNA methylation and microbiome-mediated evolution of the host genome.</title>
        <authorList>
            <person name="Chaturvedi A."/>
            <person name="Li X."/>
            <person name="Dhandapani V."/>
            <person name="Marshall H."/>
            <person name="Kissane S."/>
            <person name="Cuenca-Cambronero M."/>
            <person name="Asole G."/>
            <person name="Calvet F."/>
            <person name="Ruiz-Romero M."/>
            <person name="Marangio P."/>
            <person name="Guigo R."/>
            <person name="Rago D."/>
            <person name="Mirbahai L."/>
            <person name="Eastwood N."/>
            <person name="Colbourne J.K."/>
            <person name="Zhou J."/>
            <person name="Mallon E."/>
            <person name="Orsini L."/>
        </authorList>
    </citation>
    <scope>NUCLEOTIDE SEQUENCE [LARGE SCALE GENOMIC DNA]</scope>
    <source>
        <strain evidence="6">LRV0_1</strain>
    </source>
</reference>
<name>A0ABQ9ZRF4_9CRUS</name>
<dbReference type="Proteomes" id="UP001234178">
    <property type="component" value="Unassembled WGS sequence"/>
</dbReference>
<keyword evidence="3" id="KW-0460">Magnesium</keyword>
<dbReference type="Pfam" id="PF16212">
    <property type="entry name" value="PhoLip_ATPase_C"/>
    <property type="match status" value="1"/>
</dbReference>
<evidence type="ECO:0000256" key="1">
    <source>
        <dbReference type="ARBA" id="ARBA00004141"/>
    </source>
</evidence>
<evidence type="ECO:0000256" key="4">
    <source>
        <dbReference type="SAM" id="Phobius"/>
    </source>
</evidence>
<dbReference type="SUPFAM" id="SSF81665">
    <property type="entry name" value="Calcium ATPase, transmembrane domain M"/>
    <property type="match status" value="1"/>
</dbReference>
<gene>
    <name evidence="6" type="ORF">OUZ56_030487</name>
</gene>
<feature type="domain" description="P-type ATPase C-terminal" evidence="5">
    <location>
        <begin position="2"/>
        <end position="84"/>
    </location>
</feature>
<keyword evidence="4" id="KW-0472">Membrane</keyword>
<comment type="subcellular location">
    <subcellularLocation>
        <location evidence="1">Membrane</location>
        <topology evidence="1">Multi-pass membrane protein</topology>
    </subcellularLocation>
</comment>
<dbReference type="InterPro" id="IPR023298">
    <property type="entry name" value="ATPase_P-typ_TM_dom_sf"/>
</dbReference>
<dbReference type="PANTHER" id="PTHR24092:SF190">
    <property type="entry name" value="PHOSPHOLIPID-TRANSPORTING ATPASE"/>
    <property type="match status" value="1"/>
</dbReference>
<dbReference type="InterPro" id="IPR032630">
    <property type="entry name" value="P_typ_ATPase_c"/>
</dbReference>
<organism evidence="6 7">
    <name type="scientific">Daphnia magna</name>
    <dbReference type="NCBI Taxonomy" id="35525"/>
    <lineage>
        <taxon>Eukaryota</taxon>
        <taxon>Metazoa</taxon>
        <taxon>Ecdysozoa</taxon>
        <taxon>Arthropoda</taxon>
        <taxon>Crustacea</taxon>
        <taxon>Branchiopoda</taxon>
        <taxon>Diplostraca</taxon>
        <taxon>Cladocera</taxon>
        <taxon>Anomopoda</taxon>
        <taxon>Daphniidae</taxon>
        <taxon>Daphnia</taxon>
    </lineage>
</organism>
<evidence type="ECO:0000313" key="7">
    <source>
        <dbReference type="Proteomes" id="UP001234178"/>
    </source>
</evidence>
<evidence type="ECO:0000259" key="5">
    <source>
        <dbReference type="Pfam" id="PF16212"/>
    </source>
</evidence>
<protein>
    <recommendedName>
        <fullName evidence="5">P-type ATPase C-terminal domain-containing protein</fullName>
    </recommendedName>
</protein>
<feature type="transmembrane region" description="Helical" evidence="4">
    <location>
        <begin position="75"/>
        <end position="95"/>
    </location>
</feature>
<evidence type="ECO:0000313" key="6">
    <source>
        <dbReference type="EMBL" id="KAK4015510.1"/>
    </source>
</evidence>
<evidence type="ECO:0000256" key="3">
    <source>
        <dbReference type="ARBA" id="ARBA00022842"/>
    </source>
</evidence>
<dbReference type="EMBL" id="JAOYFB010000005">
    <property type="protein sequence ID" value="KAK4015510.1"/>
    <property type="molecule type" value="Genomic_DNA"/>
</dbReference>
<keyword evidence="4" id="KW-0812">Transmembrane</keyword>
<proteinExistence type="predicted"/>
<accession>A0ABQ9ZRF4</accession>
<evidence type="ECO:0000256" key="2">
    <source>
        <dbReference type="ARBA" id="ARBA00022723"/>
    </source>
</evidence>
<comment type="caution">
    <text evidence="6">The sequence shown here is derived from an EMBL/GenBank/DDBJ whole genome shotgun (WGS) entry which is preliminary data.</text>
</comment>
<dbReference type="PANTHER" id="PTHR24092">
    <property type="entry name" value="PROBABLE PHOSPHOLIPID-TRANSPORTING ATPASE"/>
    <property type="match status" value="1"/>
</dbReference>
<feature type="transmembrane region" description="Helical" evidence="4">
    <location>
        <begin position="12"/>
        <end position="30"/>
    </location>
</feature>
<keyword evidence="2" id="KW-0479">Metal-binding</keyword>